<keyword evidence="2" id="KW-0472">Membrane</keyword>
<comment type="caution">
    <text evidence="3">The sequence shown here is derived from an EMBL/GenBank/DDBJ whole genome shotgun (WGS) entry which is preliminary data.</text>
</comment>
<dbReference type="EMBL" id="JPXY01000003">
    <property type="protein sequence ID" value="KGQ34640.1"/>
    <property type="molecule type" value="Genomic_DNA"/>
</dbReference>
<name>A0A0A2XW39_9PAST</name>
<organism evidence="3 4">
    <name type="scientific">Gallibacterium genomosp. 2</name>
    <dbReference type="NCBI Taxonomy" id="155517"/>
    <lineage>
        <taxon>Bacteria</taxon>
        <taxon>Pseudomonadati</taxon>
        <taxon>Pseudomonadota</taxon>
        <taxon>Gammaproteobacteria</taxon>
        <taxon>Pasteurellales</taxon>
        <taxon>Pasteurellaceae</taxon>
        <taxon>Gallibacterium</taxon>
    </lineage>
</organism>
<feature type="region of interest" description="Disordered" evidence="1">
    <location>
        <begin position="56"/>
        <end position="88"/>
    </location>
</feature>
<dbReference type="InterPro" id="IPR020274">
    <property type="entry name" value="Uncharacterised_HI1496"/>
</dbReference>
<keyword evidence="2" id="KW-1133">Transmembrane helix</keyword>
<sequence length="88" mass="10054">MTLSAYIWLTIIALLGALFAFLWLKVAQAKKQIATYQQIAEQLKQQQAAAQAQISNYREKNKNEENSRSVSRDDVITRLQQAGDLRDE</sequence>
<protein>
    <recommendedName>
        <fullName evidence="5">DUF2681 domain-containing protein</fullName>
    </recommendedName>
</protein>
<evidence type="ECO:0008006" key="5">
    <source>
        <dbReference type="Google" id="ProtNLM"/>
    </source>
</evidence>
<evidence type="ECO:0000313" key="4">
    <source>
        <dbReference type="Proteomes" id="UP000030418"/>
    </source>
</evidence>
<evidence type="ECO:0000313" key="3">
    <source>
        <dbReference type="EMBL" id="KGQ34640.1"/>
    </source>
</evidence>
<gene>
    <name evidence="3" type="ORF">P375_00400</name>
</gene>
<evidence type="ECO:0000256" key="2">
    <source>
        <dbReference type="SAM" id="Phobius"/>
    </source>
</evidence>
<keyword evidence="2" id="KW-0812">Transmembrane</keyword>
<feature type="compositionally biased region" description="Basic and acidic residues" evidence="1">
    <location>
        <begin position="57"/>
        <end position="76"/>
    </location>
</feature>
<reference evidence="3 4" key="1">
    <citation type="submission" date="2014-08" db="EMBL/GenBank/DDBJ databases">
        <title>Chaperone-usher fimbriae in a diverse selection of Gallibacterium genomes.</title>
        <authorList>
            <person name="Kudirkiene E."/>
            <person name="Bager R.J."/>
            <person name="Johnson T.J."/>
            <person name="Bojesen A.M."/>
        </authorList>
    </citation>
    <scope>NUCLEOTIDE SEQUENCE [LARGE SCALE GENOMIC DNA]</scope>
    <source>
        <strain evidence="3 4">CCM5976</strain>
    </source>
</reference>
<feature type="transmembrane region" description="Helical" evidence="2">
    <location>
        <begin position="6"/>
        <end position="24"/>
    </location>
</feature>
<accession>A0A0A2XW39</accession>
<dbReference type="Pfam" id="PF10883">
    <property type="entry name" value="DUF2681"/>
    <property type="match status" value="1"/>
</dbReference>
<keyword evidence="4" id="KW-1185">Reference proteome</keyword>
<evidence type="ECO:0000256" key="1">
    <source>
        <dbReference type="SAM" id="MobiDB-lite"/>
    </source>
</evidence>
<dbReference type="AlphaFoldDB" id="A0A0A2XW39"/>
<dbReference type="RefSeq" id="WP_039133018.1">
    <property type="nucleotide sequence ID" value="NZ_JPXY01000003.1"/>
</dbReference>
<dbReference type="Proteomes" id="UP000030418">
    <property type="component" value="Unassembled WGS sequence"/>
</dbReference>
<proteinExistence type="predicted"/>